<evidence type="ECO:0000259" key="4">
    <source>
        <dbReference type="PROSITE" id="PS50835"/>
    </source>
</evidence>
<keyword evidence="1" id="KW-0391">Immunity</keyword>
<evidence type="ECO:0000256" key="3">
    <source>
        <dbReference type="ARBA" id="ARBA00043265"/>
    </source>
</evidence>
<dbReference type="InterPro" id="IPR013783">
    <property type="entry name" value="Ig-like_fold"/>
</dbReference>
<dbReference type="GO" id="GO:0005576">
    <property type="term" value="C:extracellular region"/>
    <property type="evidence" value="ECO:0007669"/>
    <property type="project" value="UniProtKB-ARBA"/>
</dbReference>
<dbReference type="EMBL" id="KB492183">
    <property type="protein sequence ID" value="EMP41399.1"/>
    <property type="molecule type" value="Genomic_DNA"/>
</dbReference>
<dbReference type="STRING" id="8469.M7BW25"/>
<dbReference type="Proteomes" id="UP000031443">
    <property type="component" value="Unassembled WGS sequence"/>
</dbReference>
<dbReference type="GO" id="GO:0019814">
    <property type="term" value="C:immunoglobulin complex"/>
    <property type="evidence" value="ECO:0007669"/>
    <property type="project" value="UniProtKB-KW"/>
</dbReference>
<evidence type="ECO:0000313" key="6">
    <source>
        <dbReference type="Proteomes" id="UP000031443"/>
    </source>
</evidence>
<dbReference type="InterPro" id="IPR013106">
    <property type="entry name" value="Ig_V-set"/>
</dbReference>
<organism evidence="5 6">
    <name type="scientific">Chelonia mydas</name>
    <name type="common">Green sea-turtle</name>
    <name type="synonym">Chelonia agassizi</name>
    <dbReference type="NCBI Taxonomy" id="8469"/>
    <lineage>
        <taxon>Eukaryota</taxon>
        <taxon>Metazoa</taxon>
        <taxon>Chordata</taxon>
        <taxon>Craniata</taxon>
        <taxon>Vertebrata</taxon>
        <taxon>Euteleostomi</taxon>
        <taxon>Archelosauria</taxon>
        <taxon>Testudinata</taxon>
        <taxon>Testudines</taxon>
        <taxon>Cryptodira</taxon>
        <taxon>Durocryptodira</taxon>
        <taxon>Americhelydia</taxon>
        <taxon>Chelonioidea</taxon>
        <taxon>Cheloniidae</taxon>
        <taxon>Chelonia</taxon>
    </lineage>
</organism>
<dbReference type="Pfam" id="PF07686">
    <property type="entry name" value="V-set"/>
    <property type="match status" value="1"/>
</dbReference>
<proteinExistence type="predicted"/>
<keyword evidence="2" id="KW-1064">Adaptive immunity</keyword>
<dbReference type="SMART" id="SM00409">
    <property type="entry name" value="IG"/>
    <property type="match status" value="1"/>
</dbReference>
<dbReference type="SUPFAM" id="SSF48726">
    <property type="entry name" value="Immunoglobulin"/>
    <property type="match status" value="1"/>
</dbReference>
<dbReference type="Gene3D" id="2.60.40.10">
    <property type="entry name" value="Immunoglobulins"/>
    <property type="match status" value="1"/>
</dbReference>
<evidence type="ECO:0000256" key="2">
    <source>
        <dbReference type="ARBA" id="ARBA00023130"/>
    </source>
</evidence>
<name>M7BW25_CHEMY</name>
<dbReference type="InterPro" id="IPR007110">
    <property type="entry name" value="Ig-like_dom"/>
</dbReference>
<dbReference type="SMART" id="SM00406">
    <property type="entry name" value="IGv"/>
    <property type="match status" value="1"/>
</dbReference>
<dbReference type="eggNOG" id="ENOG502S5S3">
    <property type="taxonomic scope" value="Eukaryota"/>
</dbReference>
<accession>M7BW25</accession>
<dbReference type="InterPro" id="IPR003599">
    <property type="entry name" value="Ig_sub"/>
</dbReference>
<keyword evidence="3" id="KW-1280">Immunoglobulin</keyword>
<sequence>MVTTMELRMSRDVMMKFTSSRLLVSMQASFTSGSEAAITLTQPSSVRAKPGSSITLDCVVSGYNINDHHLHWVRQAPGKRLVWVTGFRTGYATITANEFKGRVTPSTSGSTARLKIDRRTAADTATYYCARETQCWLPSFLSYSNL</sequence>
<gene>
    <name evidence="5" type="ORF">UY3_01356</name>
</gene>
<protein>
    <submittedName>
        <fullName evidence="5">IgW heavy chain V region W26</fullName>
    </submittedName>
</protein>
<dbReference type="InterPro" id="IPR050199">
    <property type="entry name" value="IgHV"/>
</dbReference>
<feature type="domain" description="Ig-like" evidence="4">
    <location>
        <begin position="36"/>
        <end position="129"/>
    </location>
</feature>
<keyword evidence="6" id="KW-1185">Reference proteome</keyword>
<dbReference type="PROSITE" id="PS50835">
    <property type="entry name" value="IG_LIKE"/>
    <property type="match status" value="1"/>
</dbReference>
<reference evidence="6" key="1">
    <citation type="journal article" date="2013" name="Nat. Genet.">
        <title>The draft genomes of soft-shell turtle and green sea turtle yield insights into the development and evolution of the turtle-specific body plan.</title>
        <authorList>
            <person name="Wang Z."/>
            <person name="Pascual-Anaya J."/>
            <person name="Zadissa A."/>
            <person name="Li W."/>
            <person name="Niimura Y."/>
            <person name="Huang Z."/>
            <person name="Li C."/>
            <person name="White S."/>
            <person name="Xiong Z."/>
            <person name="Fang D."/>
            <person name="Wang B."/>
            <person name="Ming Y."/>
            <person name="Chen Y."/>
            <person name="Zheng Y."/>
            <person name="Kuraku S."/>
            <person name="Pignatelli M."/>
            <person name="Herrero J."/>
            <person name="Beal K."/>
            <person name="Nozawa M."/>
            <person name="Li Q."/>
            <person name="Wang J."/>
            <person name="Zhang H."/>
            <person name="Yu L."/>
            <person name="Shigenobu S."/>
            <person name="Wang J."/>
            <person name="Liu J."/>
            <person name="Flicek P."/>
            <person name="Searle S."/>
            <person name="Wang J."/>
            <person name="Kuratani S."/>
            <person name="Yin Y."/>
            <person name="Aken B."/>
            <person name="Zhang G."/>
            <person name="Irie N."/>
        </authorList>
    </citation>
    <scope>NUCLEOTIDE SEQUENCE [LARGE SCALE GENOMIC DNA]</scope>
</reference>
<dbReference type="PANTHER" id="PTHR23266">
    <property type="entry name" value="IMMUNOGLOBULIN HEAVY CHAIN"/>
    <property type="match status" value="1"/>
</dbReference>
<dbReference type="InterPro" id="IPR036179">
    <property type="entry name" value="Ig-like_dom_sf"/>
</dbReference>
<dbReference type="AlphaFoldDB" id="M7BW25"/>
<dbReference type="GO" id="GO:0002250">
    <property type="term" value="P:adaptive immune response"/>
    <property type="evidence" value="ECO:0007669"/>
    <property type="project" value="UniProtKB-KW"/>
</dbReference>
<evidence type="ECO:0000256" key="1">
    <source>
        <dbReference type="ARBA" id="ARBA00022859"/>
    </source>
</evidence>
<evidence type="ECO:0000313" key="5">
    <source>
        <dbReference type="EMBL" id="EMP41399.1"/>
    </source>
</evidence>